<gene>
    <name evidence="1" type="ORF">SAMN05421874_110182</name>
</gene>
<accession>A0A1G9E8Y6</accession>
<keyword evidence="2" id="KW-1185">Reference proteome</keyword>
<sequence length="30" mass="3590">MRNPLRARPFLTMAWNPGLPRGRGIRHRDF</sequence>
<dbReference type="AlphaFoldDB" id="A0A1G9E8Y6"/>
<name>A0A1G9E8Y6_9ACTN</name>
<dbReference type="EMBL" id="FNFB01000010">
    <property type="protein sequence ID" value="SDK72600.1"/>
    <property type="molecule type" value="Genomic_DNA"/>
</dbReference>
<proteinExistence type="predicted"/>
<protein>
    <submittedName>
        <fullName evidence="1">Uncharacterized protein</fullName>
    </submittedName>
</protein>
<dbReference type="STRING" id="683260.SAMN05421874_110182"/>
<dbReference type="Proteomes" id="UP000198683">
    <property type="component" value="Unassembled WGS sequence"/>
</dbReference>
<organism evidence="1 2">
    <name type="scientific">Nonomuraea maritima</name>
    <dbReference type="NCBI Taxonomy" id="683260"/>
    <lineage>
        <taxon>Bacteria</taxon>
        <taxon>Bacillati</taxon>
        <taxon>Actinomycetota</taxon>
        <taxon>Actinomycetes</taxon>
        <taxon>Streptosporangiales</taxon>
        <taxon>Streptosporangiaceae</taxon>
        <taxon>Nonomuraea</taxon>
    </lineage>
</organism>
<evidence type="ECO:0000313" key="1">
    <source>
        <dbReference type="EMBL" id="SDK72600.1"/>
    </source>
</evidence>
<reference evidence="1 2" key="1">
    <citation type="submission" date="2016-10" db="EMBL/GenBank/DDBJ databases">
        <authorList>
            <person name="de Groot N.N."/>
        </authorList>
    </citation>
    <scope>NUCLEOTIDE SEQUENCE [LARGE SCALE GENOMIC DNA]</scope>
    <source>
        <strain evidence="1 2">CGMCC 4.5681</strain>
    </source>
</reference>
<evidence type="ECO:0000313" key="2">
    <source>
        <dbReference type="Proteomes" id="UP000198683"/>
    </source>
</evidence>